<evidence type="ECO:0000313" key="1">
    <source>
        <dbReference type="EMBL" id="CUX40329.1"/>
    </source>
</evidence>
<gene>
    <name evidence="1" type="ORF">AGR4C_Cc80378</name>
</gene>
<proteinExistence type="predicted"/>
<organism evidence="1 2">
    <name type="scientific">Agrobacterium tumefaciens str. Kerr 14</name>
    <dbReference type="NCBI Taxonomy" id="1183424"/>
    <lineage>
        <taxon>Bacteria</taxon>
        <taxon>Pseudomonadati</taxon>
        <taxon>Pseudomonadota</taxon>
        <taxon>Alphaproteobacteria</taxon>
        <taxon>Hyphomicrobiales</taxon>
        <taxon>Rhizobiaceae</taxon>
        <taxon>Rhizobium/Agrobacterium group</taxon>
        <taxon>Agrobacterium</taxon>
        <taxon>Agrobacterium tumefaciens complex</taxon>
    </lineage>
</organism>
<name>A0A1S7QQ48_AGRTU</name>
<dbReference type="EMBL" id="FBWC01000017">
    <property type="protein sequence ID" value="CUX40329.1"/>
    <property type="molecule type" value="Genomic_DNA"/>
</dbReference>
<dbReference type="AlphaFoldDB" id="A0A1S7QQ48"/>
<reference evidence="1 2" key="1">
    <citation type="submission" date="2016-01" db="EMBL/GenBank/DDBJ databases">
        <authorList>
            <person name="Oliw E.H."/>
        </authorList>
    </citation>
    <scope>NUCLEOTIDE SEQUENCE [LARGE SCALE GENOMIC DNA]</scope>
    <source>
        <strain evidence="1 2">Kerr 14</strain>
    </source>
</reference>
<dbReference type="Proteomes" id="UP000191897">
    <property type="component" value="Unassembled WGS sequence"/>
</dbReference>
<accession>A0A1S7QQ48</accession>
<sequence length="73" mass="8524">MPFSFFPTFVCYRHLEEDRHIVLPQLPLQRDLFDPLFLSQSQLAAGSRRAGNNCAYKTEFSKFWSGSVQRVKI</sequence>
<protein>
    <submittedName>
        <fullName evidence="1">Uncharacterized protein</fullName>
    </submittedName>
</protein>
<evidence type="ECO:0000313" key="2">
    <source>
        <dbReference type="Proteomes" id="UP000191897"/>
    </source>
</evidence>